<protein>
    <recommendedName>
        <fullName evidence="4">Cyclase</fullName>
    </recommendedName>
</protein>
<evidence type="ECO:0000313" key="2">
    <source>
        <dbReference type="EMBL" id="PHH69354.1"/>
    </source>
</evidence>
<dbReference type="AlphaFoldDB" id="A0A2C5YQP7"/>
<dbReference type="InterPro" id="IPR007325">
    <property type="entry name" value="KFase/CYL"/>
</dbReference>
<keyword evidence="3" id="KW-1185">Reference proteome</keyword>
<dbReference type="GO" id="GO:0019441">
    <property type="term" value="P:L-tryptophan catabolic process to kynurenine"/>
    <property type="evidence" value="ECO:0007669"/>
    <property type="project" value="InterPro"/>
</dbReference>
<dbReference type="OrthoDB" id="5396at2759"/>
<dbReference type="PANTHER" id="PTHR34861:SF8">
    <property type="entry name" value="CYCLASE"/>
    <property type="match status" value="1"/>
</dbReference>
<evidence type="ECO:0008006" key="4">
    <source>
        <dbReference type="Google" id="ProtNLM"/>
    </source>
</evidence>
<organism evidence="2 3">
    <name type="scientific">Ophiocordyceps australis</name>
    <dbReference type="NCBI Taxonomy" id="1399860"/>
    <lineage>
        <taxon>Eukaryota</taxon>
        <taxon>Fungi</taxon>
        <taxon>Dikarya</taxon>
        <taxon>Ascomycota</taxon>
        <taxon>Pezizomycotina</taxon>
        <taxon>Sordariomycetes</taxon>
        <taxon>Hypocreomycetidae</taxon>
        <taxon>Hypocreales</taxon>
        <taxon>Ophiocordycipitaceae</taxon>
        <taxon>Ophiocordyceps</taxon>
    </lineage>
</organism>
<dbReference type="Proteomes" id="UP000224854">
    <property type="component" value="Unassembled WGS sequence"/>
</dbReference>
<name>A0A2C5YQP7_9HYPO</name>
<evidence type="ECO:0000313" key="3">
    <source>
        <dbReference type="Proteomes" id="UP000224854"/>
    </source>
</evidence>
<dbReference type="SUPFAM" id="SSF102198">
    <property type="entry name" value="Putative cyclase"/>
    <property type="match status" value="1"/>
</dbReference>
<comment type="caution">
    <text evidence="2">The sequence shown here is derived from an EMBL/GenBank/DDBJ whole genome shotgun (WGS) entry which is preliminary data.</text>
</comment>
<proteinExistence type="inferred from homology"/>
<dbReference type="PANTHER" id="PTHR34861">
    <property type="match status" value="1"/>
</dbReference>
<gene>
    <name evidence="2" type="ORF">CDD82_7816</name>
</gene>
<reference evidence="2 3" key="1">
    <citation type="submission" date="2017-06" db="EMBL/GenBank/DDBJ databases">
        <title>Ant-infecting Ophiocordyceps genomes reveal a high diversity of potential behavioral manipulation genes and a possible major role for enterotoxins.</title>
        <authorList>
            <person name="De Bekker C."/>
            <person name="Evans H.C."/>
            <person name="Brachmann A."/>
            <person name="Hughes D.P."/>
        </authorList>
    </citation>
    <scope>NUCLEOTIDE SEQUENCE [LARGE SCALE GENOMIC DNA]</scope>
    <source>
        <strain evidence="2 3">1348a</strain>
    </source>
</reference>
<dbReference type="Pfam" id="PF04199">
    <property type="entry name" value="Cyclase"/>
    <property type="match status" value="1"/>
</dbReference>
<accession>A0A2C5YQP7</accession>
<sequence length="347" mass="38387">MTAQQPTAAIWPSSSQIDVPYDSLPDKTRVWNGEPGSREEGLGRLALLTPHVVADAAKNCIKTGVRASLSWSMMKLDYANFGRKQVQHLITRTPSLAAYDDLYVFNPQQSSQWDGLRHYAAPFATGDGQTQFLFYGGTTDAEIIDRANDRIGIQHWAQQGICGRGVLLDYAAYAEQKGISYHAFSKHVITLDVLKDIAKQEGVTFRRGDILLVRSGTVKHWDDHMTTEAKMSYSLEKAPSFIGVEGSEDMVRWVWDQGFAAVAGDAVAFEVWPGETSYSRQDGTQVPGVSLHERLLAGMGIPIGELFDLEQLSRICREMGRWDFFLTSSPLNMPGGVSSPCNCLAIF</sequence>
<evidence type="ECO:0000256" key="1">
    <source>
        <dbReference type="ARBA" id="ARBA00007865"/>
    </source>
</evidence>
<dbReference type="EMBL" id="NJEU01000953">
    <property type="protein sequence ID" value="PHH69354.1"/>
    <property type="molecule type" value="Genomic_DNA"/>
</dbReference>
<dbReference type="InterPro" id="IPR037175">
    <property type="entry name" value="KFase_sf"/>
</dbReference>
<dbReference type="GO" id="GO:0004061">
    <property type="term" value="F:arylformamidase activity"/>
    <property type="evidence" value="ECO:0007669"/>
    <property type="project" value="InterPro"/>
</dbReference>
<comment type="similarity">
    <text evidence="1">Belongs to the Cyclase 1 superfamily.</text>
</comment>
<dbReference type="Gene3D" id="3.50.30.50">
    <property type="entry name" value="Putative cyclase"/>
    <property type="match status" value="1"/>
</dbReference>